<keyword evidence="1" id="KW-1133">Transmembrane helix</keyword>
<dbReference type="Proteomes" id="UP000295565">
    <property type="component" value="Unassembled WGS sequence"/>
</dbReference>
<dbReference type="EMBL" id="SMGD01000018">
    <property type="protein sequence ID" value="TCK46526.1"/>
    <property type="molecule type" value="Genomic_DNA"/>
</dbReference>
<gene>
    <name evidence="3" type="ORF">EV690_3475</name>
</gene>
<dbReference type="OrthoDB" id="5519470at2"/>
<keyword evidence="1" id="KW-0472">Membrane</keyword>
<proteinExistence type="predicted"/>
<dbReference type="RefSeq" id="WP_131914212.1">
    <property type="nucleotide sequence ID" value="NZ_OU594967.1"/>
</dbReference>
<dbReference type="AlphaFoldDB" id="A0A4R1J7W8"/>
<evidence type="ECO:0000313" key="3">
    <source>
        <dbReference type="EMBL" id="TCK46526.1"/>
    </source>
</evidence>
<dbReference type="InterPro" id="IPR025424">
    <property type="entry name" value="YrhK_domain"/>
</dbReference>
<comment type="caution">
    <text evidence="3">The sequence shown here is derived from an EMBL/GenBank/DDBJ whole genome shotgun (WGS) entry which is preliminary data.</text>
</comment>
<evidence type="ECO:0000313" key="4">
    <source>
        <dbReference type="Proteomes" id="UP000295565"/>
    </source>
</evidence>
<sequence>MQPKNSTNDLIVKFGHDELIIHRRYEVLSIINDILLALWFIIGSICFFYTGTVLDIGTSLFLAGSCQLLIRPVIRLARSIHLQHLPDSSQSY</sequence>
<keyword evidence="4" id="KW-1185">Reference proteome</keyword>
<evidence type="ECO:0000259" key="2">
    <source>
        <dbReference type="Pfam" id="PF14145"/>
    </source>
</evidence>
<feature type="domain" description="YrhK" evidence="2">
    <location>
        <begin position="23"/>
        <end position="80"/>
    </location>
</feature>
<dbReference type="Pfam" id="PF14145">
    <property type="entry name" value="YrhK"/>
    <property type="match status" value="1"/>
</dbReference>
<organism evidence="3 4">
    <name type="scientific">Celerinatantimonas diazotrophica</name>
    <dbReference type="NCBI Taxonomy" id="412034"/>
    <lineage>
        <taxon>Bacteria</taxon>
        <taxon>Pseudomonadati</taxon>
        <taxon>Pseudomonadota</taxon>
        <taxon>Gammaproteobacteria</taxon>
        <taxon>Celerinatantimonadaceae</taxon>
        <taxon>Celerinatantimonas</taxon>
    </lineage>
</organism>
<protein>
    <submittedName>
        <fullName evidence="3">YrhK-like protein</fullName>
    </submittedName>
</protein>
<feature type="transmembrane region" description="Helical" evidence="1">
    <location>
        <begin position="30"/>
        <end position="50"/>
    </location>
</feature>
<evidence type="ECO:0000256" key="1">
    <source>
        <dbReference type="SAM" id="Phobius"/>
    </source>
</evidence>
<keyword evidence="1" id="KW-0812">Transmembrane</keyword>
<name>A0A4R1J7W8_9GAMM</name>
<accession>A0A4R1J7W8</accession>
<reference evidence="3 4" key="1">
    <citation type="submission" date="2019-03" db="EMBL/GenBank/DDBJ databases">
        <title>Genomic Encyclopedia of Type Strains, Phase IV (KMG-IV): sequencing the most valuable type-strain genomes for metagenomic binning, comparative biology and taxonomic classification.</title>
        <authorList>
            <person name="Goeker M."/>
        </authorList>
    </citation>
    <scope>NUCLEOTIDE SEQUENCE [LARGE SCALE GENOMIC DNA]</scope>
    <source>
        <strain evidence="3 4">DSM 18577</strain>
    </source>
</reference>